<dbReference type="GO" id="GO:0045926">
    <property type="term" value="P:negative regulation of growth"/>
    <property type="evidence" value="ECO:0007669"/>
    <property type="project" value="UniProtKB-ARBA"/>
</dbReference>
<keyword evidence="1 6" id="KW-1277">Toxin-antitoxin system</keyword>
<sequence length="145" mass="16226">MIAVDTNVLVYAHRRDSEFHDRATERVKGLAEGRVAWAIPWPCVHEFFAIVTHPKIYDPPSTRDQAIRQLDAWLAAPTLSLLGETPSHWTQLRALLTAGKVTGPMVHDARIAALCVAHGVRELWSADRDFGRFASSVRIHNPLLT</sequence>
<reference evidence="8 9" key="1">
    <citation type="submission" date="2018-01" db="EMBL/GenBank/DDBJ databases">
        <title>Draft genome sequence of Jiangella sp. GTF31.</title>
        <authorList>
            <person name="Sahin N."/>
            <person name="Ay H."/>
            <person name="Saygin H."/>
        </authorList>
    </citation>
    <scope>NUCLEOTIDE SEQUENCE [LARGE SCALE GENOMIC DNA]</scope>
    <source>
        <strain evidence="8 9">GTF31</strain>
    </source>
</reference>
<evidence type="ECO:0000256" key="2">
    <source>
        <dbReference type="ARBA" id="ARBA00022722"/>
    </source>
</evidence>
<dbReference type="HAMAP" id="MF_00265">
    <property type="entry name" value="VapC_Nob1"/>
    <property type="match status" value="1"/>
</dbReference>
<feature type="domain" description="PIN" evidence="7">
    <location>
        <begin position="2"/>
        <end position="134"/>
    </location>
</feature>
<dbReference type="InterPro" id="IPR022907">
    <property type="entry name" value="VapC_family"/>
</dbReference>
<dbReference type="GO" id="GO:0016788">
    <property type="term" value="F:hydrolase activity, acting on ester bonds"/>
    <property type="evidence" value="ECO:0007669"/>
    <property type="project" value="InterPro"/>
</dbReference>
<gene>
    <name evidence="6" type="primary">vapC</name>
    <name evidence="8" type="ORF">C1I92_30045</name>
</gene>
<evidence type="ECO:0000313" key="8">
    <source>
        <dbReference type="EMBL" id="PZF79649.1"/>
    </source>
</evidence>
<dbReference type="EC" id="3.1.-.-" evidence="6"/>
<evidence type="ECO:0000259" key="7">
    <source>
        <dbReference type="Pfam" id="PF01850"/>
    </source>
</evidence>
<keyword evidence="5 6" id="KW-0460">Magnesium</keyword>
<dbReference type="Proteomes" id="UP000248764">
    <property type="component" value="Unassembled WGS sequence"/>
</dbReference>
<dbReference type="Gene3D" id="3.40.50.1010">
    <property type="entry name" value="5'-nuclease"/>
    <property type="match status" value="1"/>
</dbReference>
<dbReference type="EMBL" id="POTW01000124">
    <property type="protein sequence ID" value="PZF79649.1"/>
    <property type="molecule type" value="Genomic_DNA"/>
</dbReference>
<proteinExistence type="inferred from homology"/>
<comment type="caution">
    <text evidence="8">The sequence shown here is derived from an EMBL/GenBank/DDBJ whole genome shotgun (WGS) entry which is preliminary data.</text>
</comment>
<evidence type="ECO:0000256" key="5">
    <source>
        <dbReference type="ARBA" id="ARBA00022842"/>
    </source>
</evidence>
<dbReference type="GO" id="GO:0000287">
    <property type="term" value="F:magnesium ion binding"/>
    <property type="evidence" value="ECO:0007669"/>
    <property type="project" value="UniProtKB-UniRule"/>
</dbReference>
<keyword evidence="4 6" id="KW-0378">Hydrolase</keyword>
<dbReference type="NCBIfam" id="TIGR00028">
    <property type="entry name" value="Mtu_PIN_fam"/>
    <property type="match status" value="1"/>
</dbReference>
<keyword evidence="9" id="KW-1185">Reference proteome</keyword>
<dbReference type="GO" id="GO:0004540">
    <property type="term" value="F:RNA nuclease activity"/>
    <property type="evidence" value="ECO:0007669"/>
    <property type="project" value="InterPro"/>
</dbReference>
<dbReference type="Pfam" id="PF01850">
    <property type="entry name" value="PIN"/>
    <property type="match status" value="1"/>
</dbReference>
<dbReference type="AlphaFoldDB" id="A0A2W2BU62"/>
<dbReference type="InterPro" id="IPR002716">
    <property type="entry name" value="PIN_dom"/>
</dbReference>
<keyword evidence="3 6" id="KW-0479">Metal-binding</keyword>
<name>A0A2W2BU62_9ACTN</name>
<feature type="binding site" evidence="6">
    <location>
        <position position="108"/>
    </location>
    <ligand>
        <name>Mg(2+)</name>
        <dbReference type="ChEBI" id="CHEBI:18420"/>
    </ligand>
</feature>
<evidence type="ECO:0000256" key="1">
    <source>
        <dbReference type="ARBA" id="ARBA00022649"/>
    </source>
</evidence>
<feature type="binding site" evidence="6">
    <location>
        <position position="5"/>
    </location>
    <ligand>
        <name>Mg(2+)</name>
        <dbReference type="ChEBI" id="CHEBI:18420"/>
    </ligand>
</feature>
<dbReference type="InterPro" id="IPR029060">
    <property type="entry name" value="PIN-like_dom_sf"/>
</dbReference>
<dbReference type="RefSeq" id="WP_111258315.1">
    <property type="nucleotide sequence ID" value="NZ_POTW01000124.1"/>
</dbReference>
<dbReference type="GO" id="GO:0090729">
    <property type="term" value="F:toxin activity"/>
    <property type="evidence" value="ECO:0007669"/>
    <property type="project" value="UniProtKB-KW"/>
</dbReference>
<accession>A0A2W2BU62</accession>
<organism evidence="8 9">
    <name type="scientific">Jiangella anatolica</name>
    <dbReference type="NCBI Taxonomy" id="2670374"/>
    <lineage>
        <taxon>Bacteria</taxon>
        <taxon>Bacillati</taxon>
        <taxon>Actinomycetota</taxon>
        <taxon>Actinomycetes</taxon>
        <taxon>Jiangellales</taxon>
        <taxon>Jiangellaceae</taxon>
        <taxon>Jiangella</taxon>
    </lineage>
</organism>
<comment type="cofactor">
    <cofactor evidence="6">
        <name>Mg(2+)</name>
        <dbReference type="ChEBI" id="CHEBI:18420"/>
    </cofactor>
</comment>
<dbReference type="InterPro" id="IPR006226">
    <property type="entry name" value="Mtu_PIN"/>
</dbReference>
<comment type="function">
    <text evidence="6">Toxic component of a toxin-antitoxin (TA) system. An RNase.</text>
</comment>
<dbReference type="SUPFAM" id="SSF88723">
    <property type="entry name" value="PIN domain-like"/>
    <property type="match status" value="1"/>
</dbReference>
<protein>
    <recommendedName>
        <fullName evidence="6">Ribonuclease VapC</fullName>
        <shortName evidence="6">RNase VapC</shortName>
        <ecNumber evidence="6">3.1.-.-</ecNumber>
    </recommendedName>
    <alternativeName>
        <fullName evidence="6">Toxin VapC</fullName>
    </alternativeName>
</protein>
<evidence type="ECO:0000256" key="4">
    <source>
        <dbReference type="ARBA" id="ARBA00022801"/>
    </source>
</evidence>
<comment type="similarity">
    <text evidence="6">Belongs to the PINc/VapC protein family.</text>
</comment>
<keyword evidence="2 6" id="KW-0540">Nuclease</keyword>
<evidence type="ECO:0000256" key="3">
    <source>
        <dbReference type="ARBA" id="ARBA00022723"/>
    </source>
</evidence>
<evidence type="ECO:0000256" key="6">
    <source>
        <dbReference type="HAMAP-Rule" id="MF_00265"/>
    </source>
</evidence>
<keyword evidence="6" id="KW-0800">Toxin</keyword>
<evidence type="ECO:0000313" key="9">
    <source>
        <dbReference type="Proteomes" id="UP000248764"/>
    </source>
</evidence>